<organism evidence="1 2">
    <name type="scientific">Protopolystoma xenopodis</name>
    <dbReference type="NCBI Taxonomy" id="117903"/>
    <lineage>
        <taxon>Eukaryota</taxon>
        <taxon>Metazoa</taxon>
        <taxon>Spiralia</taxon>
        <taxon>Lophotrochozoa</taxon>
        <taxon>Platyhelminthes</taxon>
        <taxon>Monogenea</taxon>
        <taxon>Polyopisthocotylea</taxon>
        <taxon>Polystomatidea</taxon>
        <taxon>Polystomatidae</taxon>
        <taxon>Protopolystoma</taxon>
    </lineage>
</organism>
<evidence type="ECO:0000313" key="1">
    <source>
        <dbReference type="EMBL" id="VEL25523.1"/>
    </source>
</evidence>
<feature type="non-terminal residue" evidence="1">
    <location>
        <position position="270"/>
    </location>
</feature>
<sequence>MASYSGLSTNEQKSKAWRHSVCHPLSFPLPSYTTIQPAGSCRQICADLPPEEASLTASFFSTGSRGSILTSSRIGLPFSLKTAGDIEAPKPSSLRNLVCGIRTSLAPRTSQVIETATDSWPIVTCLPIPNSDEIVAAQDSFLKTRSNICTNRNEAQINALCDDLNAPNKGPRTDAESASGGGYRFNDVDTERNRWVHLRPYNCRSHSLKPYSSHTKEAISGWRLSTGELKAATKKANQQQCYSLEPTSHKYPKNAVFSSNLKNSGTNANL</sequence>
<gene>
    <name evidence="1" type="ORF">PXEA_LOCUS18963</name>
</gene>
<evidence type="ECO:0000313" key="2">
    <source>
        <dbReference type="Proteomes" id="UP000784294"/>
    </source>
</evidence>
<proteinExistence type="predicted"/>
<name>A0A3S5FEI2_9PLAT</name>
<comment type="caution">
    <text evidence="1">The sequence shown here is derived from an EMBL/GenBank/DDBJ whole genome shotgun (WGS) entry which is preliminary data.</text>
</comment>
<keyword evidence="2" id="KW-1185">Reference proteome</keyword>
<accession>A0A3S5FEI2</accession>
<reference evidence="1" key="1">
    <citation type="submission" date="2018-11" db="EMBL/GenBank/DDBJ databases">
        <authorList>
            <consortium name="Pathogen Informatics"/>
        </authorList>
    </citation>
    <scope>NUCLEOTIDE SEQUENCE</scope>
</reference>
<protein>
    <submittedName>
        <fullName evidence="1">Uncharacterized protein</fullName>
    </submittedName>
</protein>
<dbReference type="EMBL" id="CAAALY010074581">
    <property type="protein sequence ID" value="VEL25523.1"/>
    <property type="molecule type" value="Genomic_DNA"/>
</dbReference>
<dbReference type="AlphaFoldDB" id="A0A3S5FEI2"/>
<dbReference type="Proteomes" id="UP000784294">
    <property type="component" value="Unassembled WGS sequence"/>
</dbReference>